<protein>
    <submittedName>
        <fullName evidence="2">Uncharacterized protein</fullName>
    </submittedName>
</protein>
<organism evidence="2 3">
    <name type="scientific">Sus scrofa</name>
    <name type="common">Pig</name>
    <dbReference type="NCBI Taxonomy" id="9823"/>
    <lineage>
        <taxon>Eukaryota</taxon>
        <taxon>Metazoa</taxon>
        <taxon>Chordata</taxon>
        <taxon>Craniata</taxon>
        <taxon>Vertebrata</taxon>
        <taxon>Euteleostomi</taxon>
        <taxon>Mammalia</taxon>
        <taxon>Eutheria</taxon>
        <taxon>Laurasiatheria</taxon>
        <taxon>Artiodactyla</taxon>
        <taxon>Suina</taxon>
        <taxon>Suidae</taxon>
        <taxon>Sus</taxon>
    </lineage>
</organism>
<feature type="region of interest" description="Disordered" evidence="1">
    <location>
        <begin position="30"/>
        <end position="52"/>
    </location>
</feature>
<evidence type="ECO:0000256" key="1">
    <source>
        <dbReference type="SAM" id="MobiDB-lite"/>
    </source>
</evidence>
<proteinExistence type="predicted"/>
<dbReference type="Ensembl" id="ENSSSCT00070007390.1">
    <property type="protein sequence ID" value="ENSSSCP00070006052.1"/>
    <property type="gene ID" value="ENSSSCG00070003938.1"/>
</dbReference>
<evidence type="ECO:0000313" key="2">
    <source>
        <dbReference type="Ensembl" id="ENSSSCP00070006052.1"/>
    </source>
</evidence>
<sequence>METSRIEFLSQPFALRWRFQMATLSKKHHFRASELSKHRSHPASRPAGPHLSSSVLKPISSHHSCFSLKTLPPSCSRTWTPGSHPHLLPWGPHTQHLPSLLPLLSVTFSFLFLQEEAPGSAPAPRGLPRFHLLGFQGLAWTPPVDTEESSLGTAPACGIRALRRGRPLGTKSGGVTVAFLRKK</sequence>
<dbReference type="Proteomes" id="UP000314985">
    <property type="component" value="Chromosome 9"/>
</dbReference>
<reference evidence="2" key="2">
    <citation type="submission" date="2025-08" db="UniProtKB">
        <authorList>
            <consortium name="Ensembl"/>
        </authorList>
    </citation>
    <scope>IDENTIFICATION</scope>
</reference>
<dbReference type="AlphaFoldDB" id="A0A4X1SV46"/>
<accession>A0A4X1SV46</accession>
<reference evidence="2 3" key="1">
    <citation type="submission" date="2017-08" db="EMBL/GenBank/DDBJ databases">
        <title>USMARCv1.0.</title>
        <authorList>
            <person name="Hannum G.I."/>
            <person name="Koren S."/>
            <person name="Schroeder S.G."/>
            <person name="Chin S.C."/>
            <person name="Nonneman D.J."/>
            <person name="Becker S.A."/>
            <person name="Rosen B.D."/>
            <person name="Bickhart D.M."/>
            <person name="Putnam N.H."/>
            <person name="Green R.E."/>
            <person name="Tuggle C.K."/>
            <person name="Liu H."/>
            <person name="Rohrer G.A."/>
            <person name="Warr A."/>
            <person name="Hall R."/>
            <person name="Kim K."/>
            <person name="Hume D.A."/>
            <person name="Talbot R."/>
            <person name="Chow W."/>
            <person name="Howe K."/>
            <person name="Schwartz A.S."/>
            <person name="Watson M."/>
            <person name="Archibald A.L."/>
            <person name="Phillippy A.M."/>
            <person name="Smith T.P.L."/>
        </authorList>
    </citation>
    <scope>NUCLEOTIDE SEQUENCE [LARGE SCALE GENOMIC DNA]</scope>
</reference>
<name>A0A4X1SV46_PIG</name>
<evidence type="ECO:0000313" key="3">
    <source>
        <dbReference type="Proteomes" id="UP000314985"/>
    </source>
</evidence>